<accession>A0AAU7DUY9</accession>
<dbReference type="AlphaFoldDB" id="A0AAU7DUY9"/>
<organism evidence="2">
    <name type="scientific">Jonesiaceae bacterium BS-20</name>
    <dbReference type="NCBI Taxonomy" id="3120821"/>
    <lineage>
        <taxon>Bacteria</taxon>
        <taxon>Bacillati</taxon>
        <taxon>Actinomycetota</taxon>
        <taxon>Actinomycetes</taxon>
        <taxon>Micrococcales</taxon>
        <taxon>Jonesiaceae</taxon>
    </lineage>
</organism>
<evidence type="ECO:0000256" key="1">
    <source>
        <dbReference type="SAM" id="MobiDB-lite"/>
    </source>
</evidence>
<evidence type="ECO:0000313" key="2">
    <source>
        <dbReference type="EMBL" id="XBH21509.1"/>
    </source>
</evidence>
<feature type="compositionally biased region" description="Low complexity" evidence="1">
    <location>
        <begin position="1"/>
        <end position="18"/>
    </location>
</feature>
<dbReference type="EMBL" id="CP146203">
    <property type="protein sequence ID" value="XBH21509.1"/>
    <property type="molecule type" value="Genomic_DNA"/>
</dbReference>
<sequence length="278" mass="28870">MPPSPADSTTPSDLSTAPSPSPSGPVDPSPETPGADGLDNVVAQTTIDLSSDTPVLVSPDPESTTPVNFSGDLQRGGQFTVSLQPGQTFALSLRATEPTAAEPQIDSSVAILISDSFAFGIGAPNLVDSEGLERPGSATSDLVWSVSPTNAQGVDSESANSGLTYAVALTPDAEPATVTLDVGFATAISTRWITREGEESLQIVPSTWGRTGGLTVQKYGWPSVLAMVGDSAAKATSDSMEHQFQCHVIGASNKQTWNLEPWRPDVGLLKFMAARCNP</sequence>
<proteinExistence type="predicted"/>
<protein>
    <submittedName>
        <fullName evidence="2">DUF2599 domain-containing protein</fullName>
    </submittedName>
</protein>
<reference evidence="2" key="1">
    <citation type="submission" date="2024-02" db="EMBL/GenBank/DDBJ databases">
        <title>Tomenella chthoni gen. nov. sp. nov., a member of the family Jonesiaceae isolated from bat guano.</title>
        <authorList>
            <person name="Miller S.L."/>
            <person name="King J."/>
            <person name="Sankaranarayanan K."/>
            <person name="Lawson P.A."/>
        </authorList>
    </citation>
    <scope>NUCLEOTIDE SEQUENCE</scope>
    <source>
        <strain evidence="2">BS-20</strain>
    </source>
</reference>
<gene>
    <name evidence="2" type="ORF">V5R04_15065</name>
</gene>
<feature type="compositionally biased region" description="Polar residues" evidence="1">
    <location>
        <begin position="42"/>
        <end position="53"/>
    </location>
</feature>
<name>A0AAU7DUY9_9MICO</name>
<dbReference type="InterPro" id="IPR019719">
    <property type="entry name" value="DUF2599"/>
</dbReference>
<feature type="compositionally biased region" description="Pro residues" evidence="1">
    <location>
        <begin position="19"/>
        <end position="31"/>
    </location>
</feature>
<feature type="region of interest" description="Disordered" evidence="1">
    <location>
        <begin position="1"/>
        <end position="78"/>
    </location>
</feature>
<dbReference type="Pfam" id="PF10783">
    <property type="entry name" value="DUF2599"/>
    <property type="match status" value="1"/>
</dbReference>